<gene>
    <name evidence="1" type="ORF">FC15_GL001714</name>
</gene>
<dbReference type="STRING" id="1423735.FC15_GL001714"/>
<proteinExistence type="predicted"/>
<dbReference type="AlphaFoldDB" id="A0A0R1VTJ8"/>
<dbReference type="EMBL" id="AZFX01000059">
    <property type="protein sequence ID" value="KRM09070.1"/>
    <property type="molecule type" value="Genomic_DNA"/>
</dbReference>
<dbReference type="RefSeq" id="WP_057824749.1">
    <property type="nucleotide sequence ID" value="NZ_AZFX01000059.1"/>
</dbReference>
<organism evidence="1 2">
    <name type="scientific">Lapidilactobacillus concavus DSM 17758</name>
    <dbReference type="NCBI Taxonomy" id="1423735"/>
    <lineage>
        <taxon>Bacteria</taxon>
        <taxon>Bacillati</taxon>
        <taxon>Bacillota</taxon>
        <taxon>Bacilli</taxon>
        <taxon>Lactobacillales</taxon>
        <taxon>Lactobacillaceae</taxon>
        <taxon>Lapidilactobacillus</taxon>
    </lineage>
</organism>
<comment type="caution">
    <text evidence="1">The sequence shown here is derived from an EMBL/GenBank/DDBJ whole genome shotgun (WGS) entry which is preliminary data.</text>
</comment>
<dbReference type="OrthoDB" id="2185502at2"/>
<dbReference type="Proteomes" id="UP000051315">
    <property type="component" value="Unassembled WGS sequence"/>
</dbReference>
<keyword evidence="2" id="KW-1185">Reference proteome</keyword>
<name>A0A0R1VTJ8_9LACO</name>
<evidence type="ECO:0000313" key="2">
    <source>
        <dbReference type="Proteomes" id="UP000051315"/>
    </source>
</evidence>
<evidence type="ECO:0000313" key="1">
    <source>
        <dbReference type="EMBL" id="KRM09070.1"/>
    </source>
</evidence>
<protein>
    <submittedName>
        <fullName evidence="1">Uncharacterized protein</fullName>
    </submittedName>
</protein>
<sequence length="137" mass="15651">MINCLFIFDTPFIINAFNYRVTKMKLFVDSTYFSTYWNTFILNALRLSFTRNDTTLRAFVFKQIDANQLSNSNFDQLTCTVFCLLDQLSIDPNNGVILTKLETLLQSLAIIGETSLLGFAETQKNSILHLQQDTTLG</sequence>
<dbReference type="PATRIC" id="fig|1423735.3.peg.1782"/>
<reference evidence="1 2" key="1">
    <citation type="journal article" date="2015" name="Genome Announc.">
        <title>Expanding the biotechnology potential of lactobacilli through comparative genomics of 213 strains and associated genera.</title>
        <authorList>
            <person name="Sun Z."/>
            <person name="Harris H.M."/>
            <person name="McCann A."/>
            <person name="Guo C."/>
            <person name="Argimon S."/>
            <person name="Zhang W."/>
            <person name="Yang X."/>
            <person name="Jeffery I.B."/>
            <person name="Cooney J.C."/>
            <person name="Kagawa T.F."/>
            <person name="Liu W."/>
            <person name="Song Y."/>
            <person name="Salvetti E."/>
            <person name="Wrobel A."/>
            <person name="Rasinkangas P."/>
            <person name="Parkhill J."/>
            <person name="Rea M.C."/>
            <person name="O'Sullivan O."/>
            <person name="Ritari J."/>
            <person name="Douillard F.P."/>
            <person name="Paul Ross R."/>
            <person name="Yang R."/>
            <person name="Briner A.E."/>
            <person name="Felis G.E."/>
            <person name="de Vos W.M."/>
            <person name="Barrangou R."/>
            <person name="Klaenhammer T.R."/>
            <person name="Caufield P.W."/>
            <person name="Cui Y."/>
            <person name="Zhang H."/>
            <person name="O'Toole P.W."/>
        </authorList>
    </citation>
    <scope>NUCLEOTIDE SEQUENCE [LARGE SCALE GENOMIC DNA]</scope>
    <source>
        <strain evidence="1 2">DSM 17758</strain>
    </source>
</reference>
<accession>A0A0R1VTJ8</accession>